<feature type="region of interest" description="Disordered" evidence="5">
    <location>
        <begin position="160"/>
        <end position="206"/>
    </location>
</feature>
<dbReference type="GO" id="GO:0008237">
    <property type="term" value="F:metallopeptidase activity"/>
    <property type="evidence" value="ECO:0007669"/>
    <property type="project" value="TreeGrafter"/>
</dbReference>
<feature type="compositionally biased region" description="Basic residues" evidence="5">
    <location>
        <begin position="172"/>
        <end position="184"/>
    </location>
</feature>
<dbReference type="OrthoDB" id="447842at2759"/>
<dbReference type="InterPro" id="IPR013536">
    <property type="entry name" value="WLM_dom"/>
</dbReference>
<sequence>MVLRLNENESNPNPNVHFITALPDDNDDARQLLRALAAQVRPVMKAHGFVVNSLEEYQYNQVFAGRNWNNGETVELVLRLPGGSFYPTSWLMSTFCHELAHIKHMNHGPAFQALWKQLRVEVRQLQDRGYYGDGYWSAGTRLADSARISGQGIDAGDLPEYMCGGAQTRTRPTARRRRVTRGKRREVVPSNHTGRQTERKRKAGARVTSKYAFAGEGMSLAGGSADDKKIGKGKRAASKRGREERALAAERRLGALMGEASPSQPVSGSESSDDEVEVVGETDKDRRDTLLAAKQVDDVEVLDSVTLWKDFEGEFHFARALKPTVLVNDVIDKEGGRKPCDLPVASGSTYTSNGGKRLKETTKARVLDTVESSRAKATNLKPIGIGKIVQTEVDLRKKESLGLAPVKGAGRTLGGSGKAIPNDLSPTWSCCVCTLENKPGHLACSACATQRGQQLGNQR</sequence>
<keyword evidence="3" id="KW-0862">Zinc</keyword>
<dbReference type="AlphaFoldDB" id="A0A0C9Y8A8"/>
<dbReference type="PANTHER" id="PTHR46622:SF1">
    <property type="entry name" value="DNA-DEPENDENT METALLOPROTEASE WSS1"/>
    <property type="match status" value="1"/>
</dbReference>
<evidence type="ECO:0000256" key="4">
    <source>
        <dbReference type="PROSITE-ProRule" id="PRU00322"/>
    </source>
</evidence>
<organism evidence="8 9">
    <name type="scientific">Laccaria amethystina LaAM-08-1</name>
    <dbReference type="NCBI Taxonomy" id="1095629"/>
    <lineage>
        <taxon>Eukaryota</taxon>
        <taxon>Fungi</taxon>
        <taxon>Dikarya</taxon>
        <taxon>Basidiomycota</taxon>
        <taxon>Agaricomycotina</taxon>
        <taxon>Agaricomycetes</taxon>
        <taxon>Agaricomycetidae</taxon>
        <taxon>Agaricales</taxon>
        <taxon>Agaricineae</taxon>
        <taxon>Hydnangiaceae</taxon>
        <taxon>Laccaria</taxon>
    </lineage>
</organism>
<keyword evidence="2 4" id="KW-0863">Zinc-finger</keyword>
<evidence type="ECO:0000256" key="3">
    <source>
        <dbReference type="ARBA" id="ARBA00022833"/>
    </source>
</evidence>
<evidence type="ECO:0000313" key="8">
    <source>
        <dbReference type="EMBL" id="KIK10269.1"/>
    </source>
</evidence>
<evidence type="ECO:0000259" key="6">
    <source>
        <dbReference type="PROSITE" id="PS50199"/>
    </source>
</evidence>
<feature type="region of interest" description="Disordered" evidence="5">
    <location>
        <begin position="222"/>
        <end position="282"/>
    </location>
</feature>
<dbReference type="GO" id="GO:0008270">
    <property type="term" value="F:zinc ion binding"/>
    <property type="evidence" value="ECO:0007669"/>
    <property type="project" value="UniProtKB-KW"/>
</dbReference>
<gene>
    <name evidence="8" type="ORF">K443DRAFT_80855</name>
</gene>
<feature type="compositionally biased region" description="Basic and acidic residues" evidence="5">
    <location>
        <begin position="240"/>
        <end position="253"/>
    </location>
</feature>
<evidence type="ECO:0000313" key="9">
    <source>
        <dbReference type="Proteomes" id="UP000054477"/>
    </source>
</evidence>
<protein>
    <recommendedName>
        <fullName evidence="10">WLM-domain-containing protein</fullName>
    </recommendedName>
</protein>
<dbReference type="Gene3D" id="2.30.30.380">
    <property type="entry name" value="Zn-finger domain of Sec23/24"/>
    <property type="match status" value="1"/>
</dbReference>
<dbReference type="PROSITE" id="PS50199">
    <property type="entry name" value="ZF_RANBP2_2"/>
    <property type="match status" value="1"/>
</dbReference>
<dbReference type="STRING" id="1095629.A0A0C9Y8A8"/>
<evidence type="ECO:0000259" key="7">
    <source>
        <dbReference type="PROSITE" id="PS51397"/>
    </source>
</evidence>
<evidence type="ECO:0000256" key="1">
    <source>
        <dbReference type="ARBA" id="ARBA00022723"/>
    </source>
</evidence>
<dbReference type="Pfam" id="PF08325">
    <property type="entry name" value="WLM"/>
    <property type="match status" value="1"/>
</dbReference>
<feature type="compositionally biased region" description="Low complexity" evidence="5">
    <location>
        <begin position="261"/>
        <end position="270"/>
    </location>
</feature>
<dbReference type="Proteomes" id="UP000054477">
    <property type="component" value="Unassembled WGS sequence"/>
</dbReference>
<dbReference type="EMBL" id="KN838536">
    <property type="protein sequence ID" value="KIK10269.1"/>
    <property type="molecule type" value="Genomic_DNA"/>
</dbReference>
<feature type="domain" description="WLM" evidence="7">
    <location>
        <begin position="7"/>
        <end position="254"/>
    </location>
</feature>
<dbReference type="GO" id="GO:0006281">
    <property type="term" value="P:DNA repair"/>
    <property type="evidence" value="ECO:0007669"/>
    <property type="project" value="TreeGrafter"/>
</dbReference>
<keyword evidence="9" id="KW-1185">Reference proteome</keyword>
<feature type="domain" description="RanBP2-type" evidence="6">
    <location>
        <begin position="424"/>
        <end position="453"/>
    </location>
</feature>
<proteinExistence type="predicted"/>
<evidence type="ECO:0000256" key="2">
    <source>
        <dbReference type="ARBA" id="ARBA00022771"/>
    </source>
</evidence>
<evidence type="ECO:0000256" key="5">
    <source>
        <dbReference type="SAM" id="MobiDB-lite"/>
    </source>
</evidence>
<evidence type="ECO:0008006" key="10">
    <source>
        <dbReference type="Google" id="ProtNLM"/>
    </source>
</evidence>
<dbReference type="Gene3D" id="3.30.2010.10">
    <property type="entry name" value="Metalloproteases ('zincins'), catalytic domain"/>
    <property type="match status" value="1"/>
</dbReference>
<name>A0A0C9Y8A8_9AGAR</name>
<reference evidence="9" key="2">
    <citation type="submission" date="2015-01" db="EMBL/GenBank/DDBJ databases">
        <title>Evolutionary Origins and Diversification of the Mycorrhizal Mutualists.</title>
        <authorList>
            <consortium name="DOE Joint Genome Institute"/>
            <consortium name="Mycorrhizal Genomics Consortium"/>
            <person name="Kohler A."/>
            <person name="Kuo A."/>
            <person name="Nagy L.G."/>
            <person name="Floudas D."/>
            <person name="Copeland A."/>
            <person name="Barry K.W."/>
            <person name="Cichocki N."/>
            <person name="Veneault-Fourrey C."/>
            <person name="LaButti K."/>
            <person name="Lindquist E.A."/>
            <person name="Lipzen A."/>
            <person name="Lundell T."/>
            <person name="Morin E."/>
            <person name="Murat C."/>
            <person name="Riley R."/>
            <person name="Ohm R."/>
            <person name="Sun H."/>
            <person name="Tunlid A."/>
            <person name="Henrissat B."/>
            <person name="Grigoriev I.V."/>
            <person name="Hibbett D.S."/>
            <person name="Martin F."/>
        </authorList>
    </citation>
    <scope>NUCLEOTIDE SEQUENCE [LARGE SCALE GENOMIC DNA]</scope>
    <source>
        <strain evidence="9">LaAM-08-1</strain>
    </source>
</reference>
<feature type="compositionally biased region" description="Acidic residues" evidence="5">
    <location>
        <begin position="271"/>
        <end position="280"/>
    </location>
</feature>
<dbReference type="PROSITE" id="PS51397">
    <property type="entry name" value="WLM"/>
    <property type="match status" value="1"/>
</dbReference>
<dbReference type="GO" id="GO:0005634">
    <property type="term" value="C:nucleus"/>
    <property type="evidence" value="ECO:0007669"/>
    <property type="project" value="TreeGrafter"/>
</dbReference>
<dbReference type="HOGENOM" id="CLU_040077_0_0_1"/>
<accession>A0A0C9Y8A8</accession>
<dbReference type="PANTHER" id="PTHR46622">
    <property type="entry name" value="DNA-DEPENDENT METALLOPROTEASE WSS1"/>
    <property type="match status" value="1"/>
</dbReference>
<dbReference type="InterPro" id="IPR001876">
    <property type="entry name" value="Znf_RanBP2"/>
</dbReference>
<keyword evidence="1" id="KW-0479">Metal-binding</keyword>
<dbReference type="InterPro" id="IPR053000">
    <property type="entry name" value="WSS1-like_metalloprotease"/>
</dbReference>
<dbReference type="PROSITE" id="PS01358">
    <property type="entry name" value="ZF_RANBP2_1"/>
    <property type="match status" value="1"/>
</dbReference>
<reference evidence="8 9" key="1">
    <citation type="submission" date="2014-04" db="EMBL/GenBank/DDBJ databases">
        <authorList>
            <consortium name="DOE Joint Genome Institute"/>
            <person name="Kuo A."/>
            <person name="Kohler A."/>
            <person name="Nagy L.G."/>
            <person name="Floudas D."/>
            <person name="Copeland A."/>
            <person name="Barry K.W."/>
            <person name="Cichocki N."/>
            <person name="Veneault-Fourrey C."/>
            <person name="LaButti K."/>
            <person name="Lindquist E.A."/>
            <person name="Lipzen A."/>
            <person name="Lundell T."/>
            <person name="Morin E."/>
            <person name="Murat C."/>
            <person name="Sun H."/>
            <person name="Tunlid A."/>
            <person name="Henrissat B."/>
            <person name="Grigoriev I.V."/>
            <person name="Hibbett D.S."/>
            <person name="Martin F."/>
            <person name="Nordberg H.P."/>
            <person name="Cantor M.N."/>
            <person name="Hua S.X."/>
        </authorList>
    </citation>
    <scope>NUCLEOTIDE SEQUENCE [LARGE SCALE GENOMIC DNA]</scope>
    <source>
        <strain evidence="8 9">LaAM-08-1</strain>
    </source>
</reference>